<dbReference type="Proteomes" id="UP001500897">
    <property type="component" value="Unassembled WGS sequence"/>
</dbReference>
<comment type="caution">
    <text evidence="2">The sequence shown here is derived from an EMBL/GenBank/DDBJ whole genome shotgun (WGS) entry which is preliminary data.</text>
</comment>
<keyword evidence="3" id="KW-1185">Reference proteome</keyword>
<organism evidence="2 3">
    <name type="scientific">Kitasatospora saccharophila</name>
    <dbReference type="NCBI Taxonomy" id="407973"/>
    <lineage>
        <taxon>Bacteria</taxon>
        <taxon>Bacillati</taxon>
        <taxon>Actinomycetota</taxon>
        <taxon>Actinomycetes</taxon>
        <taxon>Kitasatosporales</taxon>
        <taxon>Streptomycetaceae</taxon>
        <taxon>Kitasatospora</taxon>
    </lineage>
</organism>
<dbReference type="PROSITE" id="PS51257">
    <property type="entry name" value="PROKAR_LIPOPROTEIN"/>
    <property type="match status" value="1"/>
</dbReference>
<name>A0ABN2WH23_9ACTN</name>
<gene>
    <name evidence="2" type="ORF">GCM10009759_15210</name>
</gene>
<keyword evidence="1" id="KW-0472">Membrane</keyword>
<evidence type="ECO:0000256" key="1">
    <source>
        <dbReference type="SAM" id="Phobius"/>
    </source>
</evidence>
<proteinExistence type="predicted"/>
<dbReference type="RefSeq" id="WP_344551086.1">
    <property type="nucleotide sequence ID" value="NZ_BAAANS010000007.1"/>
</dbReference>
<keyword evidence="1" id="KW-1133">Transmembrane helix</keyword>
<reference evidence="2 3" key="1">
    <citation type="journal article" date="2019" name="Int. J. Syst. Evol. Microbiol.">
        <title>The Global Catalogue of Microorganisms (GCM) 10K type strain sequencing project: providing services to taxonomists for standard genome sequencing and annotation.</title>
        <authorList>
            <consortium name="The Broad Institute Genomics Platform"/>
            <consortium name="The Broad Institute Genome Sequencing Center for Infectious Disease"/>
            <person name="Wu L."/>
            <person name="Ma J."/>
        </authorList>
    </citation>
    <scope>NUCLEOTIDE SEQUENCE [LARGE SCALE GENOMIC DNA]</scope>
    <source>
        <strain evidence="2 3">JCM 14559</strain>
    </source>
</reference>
<keyword evidence="1" id="KW-0812">Transmembrane</keyword>
<feature type="transmembrane region" description="Helical" evidence="1">
    <location>
        <begin position="7"/>
        <end position="30"/>
    </location>
</feature>
<evidence type="ECO:0000313" key="2">
    <source>
        <dbReference type="EMBL" id="GAA2091025.1"/>
    </source>
</evidence>
<evidence type="ECO:0000313" key="3">
    <source>
        <dbReference type="Proteomes" id="UP001500897"/>
    </source>
</evidence>
<dbReference type="EMBL" id="BAAANS010000007">
    <property type="protein sequence ID" value="GAA2091025.1"/>
    <property type="molecule type" value="Genomic_DNA"/>
</dbReference>
<sequence length="279" mass="30448">MTSSDKIALVSAVIAGMAFVAAVFSCVWAVKQTRIAREAVATSERANQLSAEANTTAAQALTVSELGALDARKARLATAAPQLAVTPGQVEWPPLRQAVAAWSPGSSWPSDYIFRTPRDENVLLGLRYTLTIRNIGTDTEFMLHGSIAPTDPLFVANATLGTRVELAAGESVTVTLEQYEPLHRWIDDHQTRRAGGPGKYDLRSWISCSDGRDEGIIGIINGFVALLGLEYIEEETGSWRFTNAHAALPGQQWPPTRPWVAPMELKYYESKINDRPLQA</sequence>
<protein>
    <submittedName>
        <fullName evidence="2">Uncharacterized protein</fullName>
    </submittedName>
</protein>
<accession>A0ABN2WH23</accession>